<accession>A0A9P8I337</accession>
<keyword evidence="5" id="KW-1185">Reference proteome</keyword>
<gene>
    <name evidence="4" type="ORF">FGG08_000812</name>
</gene>
<comment type="caution">
    <text evidence="4">The sequence shown here is derived from an EMBL/GenBank/DDBJ whole genome shotgun (WGS) entry which is preliminary data.</text>
</comment>
<feature type="compositionally biased region" description="Polar residues" evidence="2">
    <location>
        <begin position="61"/>
        <end position="72"/>
    </location>
</feature>
<evidence type="ECO:0000313" key="5">
    <source>
        <dbReference type="Proteomes" id="UP000698800"/>
    </source>
</evidence>
<keyword evidence="1" id="KW-0479">Metal-binding</keyword>
<dbReference type="AlphaFoldDB" id="A0A9P8I337"/>
<keyword evidence="1" id="KW-0863">Zinc-finger</keyword>
<evidence type="ECO:0000256" key="2">
    <source>
        <dbReference type="SAM" id="MobiDB-lite"/>
    </source>
</evidence>
<dbReference type="SUPFAM" id="SSF57667">
    <property type="entry name" value="beta-beta-alpha zinc fingers"/>
    <property type="match status" value="1"/>
</dbReference>
<dbReference type="PROSITE" id="PS00028">
    <property type="entry name" value="ZINC_FINGER_C2H2_1"/>
    <property type="match status" value="1"/>
</dbReference>
<name>A0A9P8I337_9PEZI</name>
<sequence length="182" mass="20176">MGAGAGMGRNDRRFSAIPPMREPLSKPEGLPEQRVPKRHSYGGGDPPFLHEPPRQPRNLASFHTISSAPVDNQESRAYLYDGEYAQESEGPLDSQETSRQDDMANPHICEACGRGFRQKGDMNRHCTSKHGGNGAKYVCPEPECPSASKVFRRRDNLRDHLKRIHKPGTGDMSGLLDRGKLA</sequence>
<evidence type="ECO:0000313" key="4">
    <source>
        <dbReference type="EMBL" id="KAH0545041.1"/>
    </source>
</evidence>
<dbReference type="OrthoDB" id="654211at2759"/>
<dbReference type="Gene3D" id="3.30.160.60">
    <property type="entry name" value="Classic Zinc Finger"/>
    <property type="match status" value="2"/>
</dbReference>
<keyword evidence="1" id="KW-0862">Zinc</keyword>
<proteinExistence type="predicted"/>
<feature type="region of interest" description="Disordered" evidence="2">
    <location>
        <begin position="1"/>
        <end position="103"/>
    </location>
</feature>
<dbReference type="InterPro" id="IPR013087">
    <property type="entry name" value="Znf_C2H2_type"/>
</dbReference>
<dbReference type="Proteomes" id="UP000698800">
    <property type="component" value="Unassembled WGS sequence"/>
</dbReference>
<organism evidence="4 5">
    <name type="scientific">Glutinoglossum americanum</name>
    <dbReference type="NCBI Taxonomy" id="1670608"/>
    <lineage>
        <taxon>Eukaryota</taxon>
        <taxon>Fungi</taxon>
        <taxon>Dikarya</taxon>
        <taxon>Ascomycota</taxon>
        <taxon>Pezizomycotina</taxon>
        <taxon>Geoglossomycetes</taxon>
        <taxon>Geoglossales</taxon>
        <taxon>Geoglossaceae</taxon>
        <taxon>Glutinoglossum</taxon>
    </lineage>
</organism>
<dbReference type="SMART" id="SM00355">
    <property type="entry name" value="ZnF_C2H2"/>
    <property type="match status" value="2"/>
</dbReference>
<evidence type="ECO:0000256" key="1">
    <source>
        <dbReference type="PROSITE-ProRule" id="PRU00042"/>
    </source>
</evidence>
<protein>
    <recommendedName>
        <fullName evidence="3">C2H2-type domain-containing protein</fullName>
    </recommendedName>
</protein>
<feature type="domain" description="C2H2-type" evidence="3">
    <location>
        <begin position="107"/>
        <end position="135"/>
    </location>
</feature>
<dbReference type="InterPro" id="IPR036236">
    <property type="entry name" value="Znf_C2H2_sf"/>
</dbReference>
<dbReference type="PROSITE" id="PS50157">
    <property type="entry name" value="ZINC_FINGER_C2H2_2"/>
    <property type="match status" value="1"/>
</dbReference>
<reference evidence="4" key="1">
    <citation type="submission" date="2021-03" db="EMBL/GenBank/DDBJ databases">
        <title>Comparative genomics and phylogenomic investigation of the class Geoglossomycetes provide insights into ecological specialization and systematics.</title>
        <authorList>
            <person name="Melie T."/>
            <person name="Pirro S."/>
            <person name="Miller A.N."/>
            <person name="Quandt A."/>
        </authorList>
    </citation>
    <scope>NUCLEOTIDE SEQUENCE</scope>
    <source>
        <strain evidence="4">GBOQ0MN5Z8</strain>
    </source>
</reference>
<dbReference type="EMBL" id="JAGHQL010000010">
    <property type="protein sequence ID" value="KAH0545041.1"/>
    <property type="molecule type" value="Genomic_DNA"/>
</dbReference>
<evidence type="ECO:0000259" key="3">
    <source>
        <dbReference type="PROSITE" id="PS50157"/>
    </source>
</evidence>
<feature type="region of interest" description="Disordered" evidence="2">
    <location>
        <begin position="162"/>
        <end position="182"/>
    </location>
</feature>
<feature type="compositionally biased region" description="Basic and acidic residues" evidence="2">
    <location>
        <begin position="23"/>
        <end position="35"/>
    </location>
</feature>
<dbReference type="GO" id="GO:0008270">
    <property type="term" value="F:zinc ion binding"/>
    <property type="evidence" value="ECO:0007669"/>
    <property type="project" value="UniProtKB-KW"/>
</dbReference>
<dbReference type="Pfam" id="PF00096">
    <property type="entry name" value="zf-C2H2"/>
    <property type="match status" value="1"/>
</dbReference>